<dbReference type="Gene3D" id="3.60.160.10">
    <property type="entry name" value="Mitochondrial biogenesis AIM24"/>
    <property type="match status" value="1"/>
</dbReference>
<gene>
    <name evidence="1" type="ORF">IAB71_05680</name>
</gene>
<dbReference type="InterPro" id="IPR002838">
    <property type="entry name" value="AIM24"/>
</dbReference>
<dbReference type="InterPro" id="IPR036983">
    <property type="entry name" value="AIM24_sf"/>
</dbReference>
<protein>
    <submittedName>
        <fullName evidence="1">TIGR00266 family protein</fullName>
    </submittedName>
</protein>
<dbReference type="NCBIfam" id="TIGR00266">
    <property type="entry name" value="TIGR00266 family protein"/>
    <property type="match status" value="1"/>
</dbReference>
<accession>A0A9D1P3F9</accession>
<dbReference type="EMBL" id="DVOO01000015">
    <property type="protein sequence ID" value="HIV25266.1"/>
    <property type="molecule type" value="Genomic_DNA"/>
</dbReference>
<comment type="caution">
    <text evidence="1">The sequence shown here is derived from an EMBL/GenBank/DDBJ whole genome shotgun (WGS) entry which is preliminary data.</text>
</comment>
<evidence type="ECO:0000313" key="1">
    <source>
        <dbReference type="EMBL" id="HIV25266.1"/>
    </source>
</evidence>
<dbReference type="PANTHER" id="PTHR43657:SF1">
    <property type="entry name" value="ALTERED INHERITANCE OF MITOCHONDRIA PROTEIN 24, MITOCHONDRIAL"/>
    <property type="match status" value="1"/>
</dbReference>
<dbReference type="InterPro" id="IPR016031">
    <property type="entry name" value="Trp_RNA-bd_attenuator-like_dom"/>
</dbReference>
<proteinExistence type="predicted"/>
<reference evidence="1" key="1">
    <citation type="submission" date="2020-10" db="EMBL/GenBank/DDBJ databases">
        <authorList>
            <person name="Gilroy R."/>
        </authorList>
    </citation>
    <scope>NUCLEOTIDE SEQUENCE</scope>
    <source>
        <strain evidence="1">CHK188-20938</strain>
    </source>
</reference>
<organism evidence="1 2">
    <name type="scientific">Candidatus Scatomonas pullistercoris</name>
    <dbReference type="NCBI Taxonomy" id="2840920"/>
    <lineage>
        <taxon>Bacteria</taxon>
        <taxon>Bacillati</taxon>
        <taxon>Bacillota</taxon>
        <taxon>Clostridia</taxon>
        <taxon>Lachnospirales</taxon>
        <taxon>Lachnospiraceae</taxon>
        <taxon>Lachnospiraceae incertae sedis</taxon>
        <taxon>Candidatus Scatomonas</taxon>
    </lineage>
</organism>
<dbReference type="Proteomes" id="UP000824169">
    <property type="component" value="Unassembled WGS sequence"/>
</dbReference>
<dbReference type="SUPFAM" id="SSF51219">
    <property type="entry name" value="TRAP-like"/>
    <property type="match status" value="1"/>
</dbReference>
<sequence>MRYEIKGEPLPVVICYLEDGEGMVTEGGAMAWMSPNMKMETAAGGFGKAIGRMFSGEKLFQNIYTAVGQGMIAFASSFPGSIRAFRIEPGREMIFQKSAYLAGEAGVSLSVFFNKKLGSGLFGGEGFILQKTAGQGIVFAEFDGYVVEYDLQPGQQIVVDTGHLAAMTAGCSIDIRTVPGIKNKFLGGEGFFNTVITGPGRVWLQTMPLPNVAGALRPFLPSGDDH</sequence>
<evidence type="ECO:0000313" key="2">
    <source>
        <dbReference type="Proteomes" id="UP000824169"/>
    </source>
</evidence>
<dbReference type="Pfam" id="PF01987">
    <property type="entry name" value="AIM24"/>
    <property type="match status" value="1"/>
</dbReference>
<name>A0A9D1P3F9_9FIRM</name>
<dbReference type="PANTHER" id="PTHR43657">
    <property type="entry name" value="TRYPTOPHAN RNA-BINDING ATTENUATOR PROTEIN-LIKE PROTEIN"/>
    <property type="match status" value="1"/>
</dbReference>
<dbReference type="AlphaFoldDB" id="A0A9D1P3F9"/>
<reference evidence="1" key="2">
    <citation type="journal article" date="2021" name="PeerJ">
        <title>Extensive microbial diversity within the chicken gut microbiome revealed by metagenomics and culture.</title>
        <authorList>
            <person name="Gilroy R."/>
            <person name="Ravi A."/>
            <person name="Getino M."/>
            <person name="Pursley I."/>
            <person name="Horton D.L."/>
            <person name="Alikhan N.F."/>
            <person name="Baker D."/>
            <person name="Gharbi K."/>
            <person name="Hall N."/>
            <person name="Watson M."/>
            <person name="Adriaenssens E.M."/>
            <person name="Foster-Nyarko E."/>
            <person name="Jarju S."/>
            <person name="Secka A."/>
            <person name="Antonio M."/>
            <person name="Oren A."/>
            <person name="Chaudhuri R.R."/>
            <person name="La Ragione R."/>
            <person name="Hildebrand F."/>
            <person name="Pallen M.J."/>
        </authorList>
    </citation>
    <scope>NUCLEOTIDE SEQUENCE</scope>
    <source>
        <strain evidence="1">CHK188-20938</strain>
    </source>
</reference>